<name>A0AAE1D1U9_9GAST</name>
<comment type="caution">
    <text evidence="1">The sequence shown here is derived from an EMBL/GenBank/DDBJ whole genome shotgun (WGS) entry which is preliminary data.</text>
</comment>
<sequence length="71" mass="8252">MMGRIRVISWRKHYDNDNGDHKDDGVDNDIEFLYKVLGWMCQESKIDVHEHSPQALGHGRSRALAERFNGV</sequence>
<accession>A0AAE1D1U9</accession>
<reference evidence="1" key="1">
    <citation type="journal article" date="2023" name="G3 (Bethesda)">
        <title>A reference genome for the long-term kleptoplast-retaining sea slug Elysia crispata morphotype clarki.</title>
        <authorList>
            <person name="Eastman K.E."/>
            <person name="Pendleton A.L."/>
            <person name="Shaikh M.A."/>
            <person name="Suttiyut T."/>
            <person name="Ogas R."/>
            <person name="Tomko P."/>
            <person name="Gavelis G."/>
            <person name="Widhalm J.R."/>
            <person name="Wisecaver J.H."/>
        </authorList>
    </citation>
    <scope>NUCLEOTIDE SEQUENCE</scope>
    <source>
        <strain evidence="1">ECLA1</strain>
    </source>
</reference>
<evidence type="ECO:0000313" key="1">
    <source>
        <dbReference type="EMBL" id="KAK3752764.1"/>
    </source>
</evidence>
<gene>
    <name evidence="1" type="ORF">RRG08_047536</name>
</gene>
<keyword evidence="2" id="KW-1185">Reference proteome</keyword>
<dbReference type="EMBL" id="JAWDGP010005741">
    <property type="protein sequence ID" value="KAK3752764.1"/>
    <property type="molecule type" value="Genomic_DNA"/>
</dbReference>
<dbReference type="Proteomes" id="UP001283361">
    <property type="component" value="Unassembled WGS sequence"/>
</dbReference>
<organism evidence="1 2">
    <name type="scientific">Elysia crispata</name>
    <name type="common">lettuce slug</name>
    <dbReference type="NCBI Taxonomy" id="231223"/>
    <lineage>
        <taxon>Eukaryota</taxon>
        <taxon>Metazoa</taxon>
        <taxon>Spiralia</taxon>
        <taxon>Lophotrochozoa</taxon>
        <taxon>Mollusca</taxon>
        <taxon>Gastropoda</taxon>
        <taxon>Heterobranchia</taxon>
        <taxon>Euthyneura</taxon>
        <taxon>Panpulmonata</taxon>
        <taxon>Sacoglossa</taxon>
        <taxon>Placobranchoidea</taxon>
        <taxon>Plakobranchidae</taxon>
        <taxon>Elysia</taxon>
    </lineage>
</organism>
<evidence type="ECO:0000313" key="2">
    <source>
        <dbReference type="Proteomes" id="UP001283361"/>
    </source>
</evidence>
<proteinExistence type="predicted"/>
<protein>
    <submittedName>
        <fullName evidence="1">Uncharacterized protein</fullName>
    </submittedName>
</protein>
<dbReference type="AlphaFoldDB" id="A0AAE1D1U9"/>